<sequence>MKDLNYDLRKLGLRNRDGADSTQANRARILSLIANQLIALGYRELRIRSLKPKHVHALVDQWLYEGKKPGTIKNRMAALRWWLEKIGKEGVMRKDNDFYGVPHRELTARESKAIYPEPETVASIRDLRIQISVMLQQAFGLRREEAMKIKPAWADRGDIIVLRSSWCKGGRAREIPITADSQREILDMARAVAGSGSMIPSEDTYVKHMRKFEKETAAVDLGNTHSLRHAYAQGRYEELSDLRAPVNGGKSPRDLTDDEKKRDTEARLQVSAELGHARKEVTGAYLGGILAAEAAKKREEAKDE</sequence>
<dbReference type="RefSeq" id="WP_100265142.1">
    <property type="nucleotide sequence ID" value="NZ_CP018800.1"/>
</dbReference>
<evidence type="ECO:0000313" key="5">
    <source>
        <dbReference type="EMBL" id="ATX81715.1"/>
    </source>
</evidence>
<dbReference type="Proteomes" id="UP000231637">
    <property type="component" value="Chromosome"/>
</dbReference>
<name>A0A2K8L303_9PROT</name>
<dbReference type="KEGG" id="mfn:Ga0123462_0846"/>
<dbReference type="InterPro" id="IPR024457">
    <property type="entry name" value="Putative_integrase_N"/>
</dbReference>
<feature type="domain" description="Putative integrase N-terminal" evidence="3">
    <location>
        <begin position="1"/>
        <end position="89"/>
    </location>
</feature>
<dbReference type="InterPro" id="IPR013762">
    <property type="entry name" value="Integrase-like_cat_sf"/>
</dbReference>
<dbReference type="AlphaFoldDB" id="A0A2K8L303"/>
<evidence type="ECO:0000256" key="1">
    <source>
        <dbReference type="ARBA" id="ARBA00023172"/>
    </source>
</evidence>
<evidence type="ECO:0000259" key="4">
    <source>
        <dbReference type="Pfam" id="PF12835"/>
    </source>
</evidence>
<dbReference type="InterPro" id="IPR011010">
    <property type="entry name" value="DNA_brk_join_enz"/>
</dbReference>
<dbReference type="SUPFAM" id="SSF56349">
    <property type="entry name" value="DNA breaking-rejoining enzymes"/>
    <property type="match status" value="1"/>
</dbReference>
<dbReference type="OrthoDB" id="5394387at2"/>
<gene>
    <name evidence="5" type="ORF">Ga0123462_0846</name>
</gene>
<dbReference type="GO" id="GO:0003677">
    <property type="term" value="F:DNA binding"/>
    <property type="evidence" value="ECO:0007669"/>
    <property type="project" value="InterPro"/>
</dbReference>
<evidence type="ECO:0000313" key="6">
    <source>
        <dbReference type="Proteomes" id="UP000231637"/>
    </source>
</evidence>
<accession>A0A2K8L303</accession>
<feature type="region of interest" description="Disordered" evidence="2">
    <location>
        <begin position="243"/>
        <end position="264"/>
    </location>
</feature>
<dbReference type="Pfam" id="PF12834">
    <property type="entry name" value="Phage_int_SAM_2"/>
    <property type="match status" value="1"/>
</dbReference>
<dbReference type="GO" id="GO:0015074">
    <property type="term" value="P:DNA integration"/>
    <property type="evidence" value="ECO:0007669"/>
    <property type="project" value="InterPro"/>
</dbReference>
<keyword evidence="6" id="KW-1185">Reference proteome</keyword>
<organism evidence="5 6">
    <name type="scientific">Mariprofundus ferrinatatus</name>
    <dbReference type="NCBI Taxonomy" id="1921087"/>
    <lineage>
        <taxon>Bacteria</taxon>
        <taxon>Pseudomonadati</taxon>
        <taxon>Pseudomonadota</taxon>
        <taxon>Candidatius Mariprofundia</taxon>
        <taxon>Mariprofundales</taxon>
        <taxon>Mariprofundaceae</taxon>
        <taxon>Mariprofundus</taxon>
    </lineage>
</organism>
<dbReference type="EMBL" id="CP018800">
    <property type="protein sequence ID" value="ATX81715.1"/>
    <property type="molecule type" value="Genomic_DNA"/>
</dbReference>
<dbReference type="InterPro" id="IPR024456">
    <property type="entry name" value="Integrase_catalytic_putative"/>
</dbReference>
<reference evidence="5 6" key="1">
    <citation type="submission" date="2016-12" db="EMBL/GenBank/DDBJ databases">
        <title>Isolation and genomic insights into novel planktonic Zetaproteobacteria from stratified waters of the Chesapeake Bay.</title>
        <authorList>
            <person name="McAllister S.M."/>
            <person name="Kato S."/>
            <person name="Chan C.S."/>
            <person name="Chiu B.K."/>
            <person name="Field E.K."/>
        </authorList>
    </citation>
    <scope>NUCLEOTIDE SEQUENCE [LARGE SCALE GENOMIC DNA]</scope>
    <source>
        <strain evidence="5 6">CP-8</strain>
    </source>
</reference>
<protein>
    <submittedName>
        <fullName evidence="5">Integrase</fullName>
    </submittedName>
</protein>
<evidence type="ECO:0000256" key="2">
    <source>
        <dbReference type="SAM" id="MobiDB-lite"/>
    </source>
</evidence>
<dbReference type="GO" id="GO:0006310">
    <property type="term" value="P:DNA recombination"/>
    <property type="evidence" value="ECO:0007669"/>
    <property type="project" value="UniProtKB-KW"/>
</dbReference>
<evidence type="ECO:0000259" key="3">
    <source>
        <dbReference type="Pfam" id="PF12834"/>
    </source>
</evidence>
<feature type="compositionally biased region" description="Basic and acidic residues" evidence="2">
    <location>
        <begin position="251"/>
        <end position="264"/>
    </location>
</feature>
<dbReference type="Pfam" id="PF12835">
    <property type="entry name" value="Integrase_1"/>
    <property type="match status" value="1"/>
</dbReference>
<feature type="domain" description="Integrase catalytic" evidence="4">
    <location>
        <begin position="123"/>
        <end position="233"/>
    </location>
</feature>
<dbReference type="Gene3D" id="1.10.443.10">
    <property type="entry name" value="Intergrase catalytic core"/>
    <property type="match status" value="1"/>
</dbReference>
<proteinExistence type="predicted"/>
<keyword evidence="1" id="KW-0233">DNA recombination</keyword>